<gene>
    <name evidence="1" type="ORF">OXU80_09820</name>
</gene>
<evidence type="ECO:0000313" key="2">
    <source>
        <dbReference type="Proteomes" id="UP001163223"/>
    </source>
</evidence>
<keyword evidence="2" id="KW-1185">Reference proteome</keyword>
<protein>
    <submittedName>
        <fullName evidence="1">DnaA/Hda family protein</fullName>
    </submittedName>
</protein>
<sequence length="236" mass="25288">MIMTPRQLPLDLPHSPSNSRDDLVVSEANRLAVGAVDSWPAWPHPVVVAVGPEGSGKTHLAEVFTEHAQAVVLTPDAVDVVLAAGPFAATLDDVDSGRFSEAQLFAILNAARLGQGTVFATARQMPAAMPVRLPDLASRLRAATVVPIRAPDDELLIGVLAKLFADRQLLVEDRILTFLAARMERSLAEAVHLVDAVDREALSTKSGVNLSLVKRVLDRQPAAVMSKGERRAPLHD</sequence>
<evidence type="ECO:0000313" key="1">
    <source>
        <dbReference type="EMBL" id="WAJ30471.1"/>
    </source>
</evidence>
<dbReference type="EMBL" id="CP113520">
    <property type="protein sequence ID" value="WAJ30471.1"/>
    <property type="molecule type" value="Genomic_DNA"/>
</dbReference>
<dbReference type="Proteomes" id="UP001163223">
    <property type="component" value="Chromosome"/>
</dbReference>
<organism evidence="1 2">
    <name type="scientific">Antarcticirhabdus aurantiaca</name>
    <dbReference type="NCBI Taxonomy" id="2606717"/>
    <lineage>
        <taxon>Bacteria</taxon>
        <taxon>Pseudomonadati</taxon>
        <taxon>Pseudomonadota</taxon>
        <taxon>Alphaproteobacteria</taxon>
        <taxon>Hyphomicrobiales</taxon>
        <taxon>Aurantimonadaceae</taxon>
        <taxon>Antarcticirhabdus</taxon>
    </lineage>
</organism>
<reference evidence="1" key="1">
    <citation type="submission" date="2022-11" db="EMBL/GenBank/DDBJ databases">
        <title>beta-Carotene-producing bacterium, Jeongeuplla avenae sp. nov., alleviates the salt stress of Arabidopsis seedlings.</title>
        <authorList>
            <person name="Jiang L."/>
            <person name="Lee J."/>
        </authorList>
    </citation>
    <scope>NUCLEOTIDE SEQUENCE</scope>
    <source>
        <strain evidence="1">DY_R2A_6</strain>
    </source>
</reference>
<name>A0ACD4NUI0_9HYPH</name>
<accession>A0ACD4NUI0</accession>
<proteinExistence type="predicted"/>